<feature type="domain" description="Pyrrolo-quinoline quinone repeat" evidence="2">
    <location>
        <begin position="209"/>
        <end position="416"/>
    </location>
</feature>
<protein>
    <recommendedName>
        <fullName evidence="2">Pyrrolo-quinoline quinone repeat domain-containing protein</fullName>
    </recommendedName>
</protein>
<gene>
    <name evidence="3" type="ORF">FEM03_13350</name>
</gene>
<feature type="compositionally biased region" description="Polar residues" evidence="1">
    <location>
        <begin position="17"/>
        <end position="35"/>
    </location>
</feature>
<dbReference type="AlphaFoldDB" id="A0A5R8KD10"/>
<keyword evidence="4" id="KW-1185">Reference proteome</keyword>
<dbReference type="PANTHER" id="PTHR34512:SF30">
    <property type="entry name" value="OUTER MEMBRANE PROTEIN ASSEMBLY FACTOR BAMB"/>
    <property type="match status" value="1"/>
</dbReference>
<comment type="caution">
    <text evidence="3">The sequence shown here is derived from an EMBL/GenBank/DDBJ whole genome shotgun (WGS) entry which is preliminary data.</text>
</comment>
<evidence type="ECO:0000259" key="2">
    <source>
        <dbReference type="Pfam" id="PF13360"/>
    </source>
</evidence>
<dbReference type="InterPro" id="IPR015943">
    <property type="entry name" value="WD40/YVTN_repeat-like_dom_sf"/>
</dbReference>
<sequence length="515" mass="56470">MLLSTITAAQAEWNQWRGSQRNGISSDTTPITSTFPKDGPPELWKSESIPSDHDGGHSSLVVSGDHLFLPVVWHTANPSEQRLVDGEVLASLGHRGTNLLGPELTAKMEAARHDMPRLRGTALDEWARTWVKENFSEEQRLILGSWAEGRFKQGKQAIDLAILDQLNKPPKKPFDSPAELNAWLDELNLDPSVRERFIKAVPNTIKSAEDVVLCLDAKSGKTLWKFKAEGHPTGRTNASTCAVADDRVYAVLSTHLYAIDANSGALIWKTPVSKNGKGSSPLYADGKIYLLEGTLMCVNAADGQILWTNKETKGSNSSPILWKTSDGLTTLVCQTNNNLTGIDPVTGELRWKTEGGGQSTPVAQDDHLVILSSTKGVALRCYQAQPNAPPKTLWTHDFLSSRYSASPLIHGDEVYLLGSSRHLCLNLADGKVHWESQVESTISSPVLIDGKLVIMDNNGTFLNLLKATPETYTPLGRTRISAMWCPTPTPWQGRLIIRKKDHVACYDLREGGNGQ</sequence>
<dbReference type="Gene3D" id="2.130.10.10">
    <property type="entry name" value="YVTN repeat-like/Quinoprotein amine dehydrogenase"/>
    <property type="match status" value="1"/>
</dbReference>
<dbReference type="SUPFAM" id="SSF50998">
    <property type="entry name" value="Quinoprotein alcohol dehydrogenase-like"/>
    <property type="match status" value="1"/>
</dbReference>
<name>A0A5R8KD10_9BACT</name>
<dbReference type="Proteomes" id="UP000306196">
    <property type="component" value="Unassembled WGS sequence"/>
</dbReference>
<accession>A0A5R8KD10</accession>
<dbReference type="InterPro" id="IPR018391">
    <property type="entry name" value="PQQ_b-propeller_rpt"/>
</dbReference>
<reference evidence="3 4" key="1">
    <citation type="submission" date="2019-05" db="EMBL/GenBank/DDBJ databases">
        <title>Verrucobacter flavum gen. nov., sp. nov. a new member of the family Verrucomicrobiaceae.</title>
        <authorList>
            <person name="Szuroczki S."/>
            <person name="Abbaszade G."/>
            <person name="Szabo A."/>
            <person name="Felfoldi T."/>
            <person name="Schumann P."/>
            <person name="Boka K."/>
            <person name="Keki Z."/>
            <person name="Toumi M."/>
            <person name="Toth E."/>
        </authorList>
    </citation>
    <scope>NUCLEOTIDE SEQUENCE [LARGE SCALE GENOMIC DNA]</scope>
    <source>
        <strain evidence="3 4">MG-N-17</strain>
    </source>
</reference>
<dbReference type="EMBL" id="VAUV01000009">
    <property type="protein sequence ID" value="TLD70173.1"/>
    <property type="molecule type" value="Genomic_DNA"/>
</dbReference>
<dbReference type="PANTHER" id="PTHR34512">
    <property type="entry name" value="CELL SURFACE PROTEIN"/>
    <property type="match status" value="1"/>
</dbReference>
<proteinExistence type="predicted"/>
<dbReference type="Pfam" id="PF13360">
    <property type="entry name" value="PQQ_2"/>
    <property type="match status" value="1"/>
</dbReference>
<dbReference type="InterPro" id="IPR002372">
    <property type="entry name" value="PQQ_rpt_dom"/>
</dbReference>
<organism evidence="3 4">
    <name type="scientific">Phragmitibacter flavus</name>
    <dbReference type="NCBI Taxonomy" id="2576071"/>
    <lineage>
        <taxon>Bacteria</taxon>
        <taxon>Pseudomonadati</taxon>
        <taxon>Verrucomicrobiota</taxon>
        <taxon>Verrucomicrobiia</taxon>
        <taxon>Verrucomicrobiales</taxon>
        <taxon>Verrucomicrobiaceae</taxon>
        <taxon>Phragmitibacter</taxon>
    </lineage>
</organism>
<dbReference type="SMART" id="SM00564">
    <property type="entry name" value="PQQ"/>
    <property type="match status" value="4"/>
</dbReference>
<evidence type="ECO:0000313" key="4">
    <source>
        <dbReference type="Proteomes" id="UP000306196"/>
    </source>
</evidence>
<evidence type="ECO:0000256" key="1">
    <source>
        <dbReference type="SAM" id="MobiDB-lite"/>
    </source>
</evidence>
<dbReference type="InterPro" id="IPR011047">
    <property type="entry name" value="Quinoprotein_ADH-like_sf"/>
</dbReference>
<dbReference type="Gene3D" id="2.140.10.10">
    <property type="entry name" value="Quinoprotein alcohol dehydrogenase-like superfamily"/>
    <property type="match status" value="1"/>
</dbReference>
<feature type="region of interest" description="Disordered" evidence="1">
    <location>
        <begin position="17"/>
        <end position="56"/>
    </location>
</feature>
<dbReference type="OrthoDB" id="9794322at2"/>
<evidence type="ECO:0000313" key="3">
    <source>
        <dbReference type="EMBL" id="TLD70173.1"/>
    </source>
</evidence>